<keyword evidence="5" id="KW-0472">Membrane</keyword>
<dbReference type="PATRIC" id="fig|47500.9.peg.5354"/>
<dbReference type="PANTHER" id="PTHR35789">
    <property type="entry name" value="SPORE GERMINATION PROTEIN B3"/>
    <property type="match status" value="1"/>
</dbReference>
<name>A0A0M0H639_ANEMI</name>
<protein>
    <submittedName>
        <fullName evidence="12">Germination protein, Ger(X)C family</fullName>
    </submittedName>
</protein>
<comment type="subcellular location">
    <subcellularLocation>
        <location evidence="1">Membrane</location>
        <topology evidence="1">Lipid-anchor</topology>
    </subcellularLocation>
</comment>
<dbReference type="Proteomes" id="UP000182836">
    <property type="component" value="Unassembled WGS sequence"/>
</dbReference>
<keyword evidence="6" id="KW-0564">Palmitate</keyword>
<evidence type="ECO:0000256" key="3">
    <source>
        <dbReference type="ARBA" id="ARBA00022544"/>
    </source>
</evidence>
<dbReference type="InterPro" id="IPR046953">
    <property type="entry name" value="Spore_GerAC-like_C"/>
</dbReference>
<dbReference type="AlphaFoldDB" id="A0A0M0H639"/>
<proteinExistence type="inferred from homology"/>
<dbReference type="PANTHER" id="PTHR35789:SF1">
    <property type="entry name" value="SPORE GERMINATION PROTEIN B3"/>
    <property type="match status" value="1"/>
</dbReference>
<evidence type="ECO:0000313" key="13">
    <source>
        <dbReference type="Proteomes" id="UP000037269"/>
    </source>
</evidence>
<gene>
    <name evidence="11" type="ORF">AF333_18735</name>
    <name evidence="12" type="ORF">SAMN04487909_14324</name>
</gene>
<feature type="chain" id="PRO_5038291509" evidence="8">
    <location>
        <begin position="22"/>
        <end position="378"/>
    </location>
</feature>
<dbReference type="PROSITE" id="PS51257">
    <property type="entry name" value="PROKAR_LIPOPROTEIN"/>
    <property type="match status" value="1"/>
</dbReference>
<evidence type="ECO:0000256" key="7">
    <source>
        <dbReference type="ARBA" id="ARBA00023288"/>
    </source>
</evidence>
<keyword evidence="7" id="KW-0449">Lipoprotein</keyword>
<reference evidence="11 13" key="1">
    <citation type="submission" date="2015-07" db="EMBL/GenBank/DDBJ databases">
        <title>Fjat-14205 dsm 2895.</title>
        <authorList>
            <person name="Liu B."/>
            <person name="Wang J."/>
            <person name="Zhu Y."/>
            <person name="Liu G."/>
            <person name="Chen Q."/>
            <person name="Chen Z."/>
            <person name="Lan J."/>
            <person name="Che J."/>
            <person name="Ge C."/>
            <person name="Shi H."/>
            <person name="Pan Z."/>
            <person name="Liu X."/>
        </authorList>
    </citation>
    <scope>NUCLEOTIDE SEQUENCE [LARGE SCALE GENOMIC DNA]</scope>
    <source>
        <strain evidence="11 13">DSM 2895</strain>
    </source>
</reference>
<organism evidence="11 13">
    <name type="scientific">Aneurinibacillus migulanus</name>
    <name type="common">Bacillus migulanus</name>
    <dbReference type="NCBI Taxonomy" id="47500"/>
    <lineage>
        <taxon>Bacteria</taxon>
        <taxon>Bacillati</taxon>
        <taxon>Bacillota</taxon>
        <taxon>Bacilli</taxon>
        <taxon>Bacillales</taxon>
        <taxon>Paenibacillaceae</taxon>
        <taxon>Aneurinibacillus group</taxon>
        <taxon>Aneurinibacillus</taxon>
    </lineage>
</organism>
<evidence type="ECO:0000256" key="4">
    <source>
        <dbReference type="ARBA" id="ARBA00022729"/>
    </source>
</evidence>
<keyword evidence="4 8" id="KW-0732">Signal</keyword>
<dbReference type="EMBL" id="FNED01000043">
    <property type="protein sequence ID" value="SDK20291.1"/>
    <property type="molecule type" value="Genomic_DNA"/>
</dbReference>
<sequence length="378" mass="42972">MAKRTKAILACLLLVIASGCGDRVNVEDTTMPLVYAFDMTEDHQLMMYQASPNFSKESEKMFQVYGSKVHTNRQGREVFNSTSPGIISPGKLQVLMFSERMLKKQGLMPYLDVIYRDPKNTGTMRIVAVKDSISSVMNSEFTDKPILPLYLTEVIDVGKKYNNTVFTTAQDAHILLFDKGITPAISEIKKEEKGLVVTGSALLNKQGEYVMSLSRRESALLLMLQKKAKMPVVFTVRMPRLSFKKPNVLQDTKGTDYITVNVSDIGHKISVEHKDDRFFFDMKMKCTVVLSERTFDVDMKKEQERLVAVITDQLEKELNGLIKKVQARKLDPFGFGWKARAQQYQYWKKVENNWPKAFSKATVTVTPTVEILTYGVVE</sequence>
<evidence type="ECO:0000313" key="11">
    <source>
        <dbReference type="EMBL" id="KON97197.1"/>
    </source>
</evidence>
<keyword evidence="3" id="KW-0309">Germination</keyword>
<dbReference type="GO" id="GO:0016020">
    <property type="term" value="C:membrane"/>
    <property type="evidence" value="ECO:0007669"/>
    <property type="project" value="UniProtKB-SubCell"/>
</dbReference>
<accession>A0A0M0H639</accession>
<keyword evidence="13" id="KW-1185">Reference proteome</keyword>
<evidence type="ECO:0000259" key="10">
    <source>
        <dbReference type="Pfam" id="PF25198"/>
    </source>
</evidence>
<comment type="similarity">
    <text evidence="2">Belongs to the GerABKC lipoprotein family.</text>
</comment>
<evidence type="ECO:0000313" key="14">
    <source>
        <dbReference type="Proteomes" id="UP000182836"/>
    </source>
</evidence>
<feature type="signal peptide" evidence="8">
    <location>
        <begin position="1"/>
        <end position="21"/>
    </location>
</feature>
<dbReference type="Proteomes" id="UP000037269">
    <property type="component" value="Unassembled WGS sequence"/>
</dbReference>
<dbReference type="NCBIfam" id="TIGR02887">
    <property type="entry name" value="spore_ger_x_C"/>
    <property type="match status" value="1"/>
</dbReference>
<evidence type="ECO:0000259" key="9">
    <source>
        <dbReference type="Pfam" id="PF05504"/>
    </source>
</evidence>
<dbReference type="GeneID" id="42307191"/>
<dbReference type="Pfam" id="PF05504">
    <property type="entry name" value="Spore_GerAC"/>
    <property type="match status" value="1"/>
</dbReference>
<evidence type="ECO:0000313" key="12">
    <source>
        <dbReference type="EMBL" id="SDK20291.1"/>
    </source>
</evidence>
<dbReference type="GO" id="GO:0009847">
    <property type="term" value="P:spore germination"/>
    <property type="evidence" value="ECO:0007669"/>
    <property type="project" value="InterPro"/>
</dbReference>
<dbReference type="RefSeq" id="WP_053432721.1">
    <property type="nucleotide sequence ID" value="NZ_BJOA01000189.1"/>
</dbReference>
<evidence type="ECO:0000256" key="1">
    <source>
        <dbReference type="ARBA" id="ARBA00004635"/>
    </source>
</evidence>
<feature type="domain" description="Spore germination protein N-terminal" evidence="10">
    <location>
        <begin position="22"/>
        <end position="189"/>
    </location>
</feature>
<feature type="domain" description="Spore germination GerAC-like C-terminal" evidence="9">
    <location>
        <begin position="198"/>
        <end position="375"/>
    </location>
</feature>
<dbReference type="Gene3D" id="3.30.300.210">
    <property type="entry name" value="Nutrient germinant receptor protein C, domain 3"/>
    <property type="match status" value="1"/>
</dbReference>
<dbReference type="EMBL" id="LGUG01000004">
    <property type="protein sequence ID" value="KON97197.1"/>
    <property type="molecule type" value="Genomic_DNA"/>
</dbReference>
<reference evidence="12 14" key="2">
    <citation type="submission" date="2016-10" db="EMBL/GenBank/DDBJ databases">
        <authorList>
            <person name="de Groot N.N."/>
        </authorList>
    </citation>
    <scope>NUCLEOTIDE SEQUENCE [LARGE SCALE GENOMIC DNA]</scope>
    <source>
        <strain evidence="12 14">DSM 2895</strain>
    </source>
</reference>
<dbReference type="InterPro" id="IPR038501">
    <property type="entry name" value="Spore_GerAC_C_sf"/>
</dbReference>
<evidence type="ECO:0000256" key="8">
    <source>
        <dbReference type="SAM" id="SignalP"/>
    </source>
</evidence>
<evidence type="ECO:0000256" key="2">
    <source>
        <dbReference type="ARBA" id="ARBA00007886"/>
    </source>
</evidence>
<dbReference type="Pfam" id="PF25198">
    <property type="entry name" value="Spore_GerAC_N"/>
    <property type="match status" value="1"/>
</dbReference>
<dbReference type="InterPro" id="IPR057336">
    <property type="entry name" value="GerAC_N"/>
</dbReference>
<evidence type="ECO:0000256" key="6">
    <source>
        <dbReference type="ARBA" id="ARBA00023139"/>
    </source>
</evidence>
<evidence type="ECO:0000256" key="5">
    <source>
        <dbReference type="ARBA" id="ARBA00023136"/>
    </source>
</evidence>
<dbReference type="InterPro" id="IPR008844">
    <property type="entry name" value="Spore_GerAC-like"/>
</dbReference>
<dbReference type="STRING" id="47500.AF333_18735"/>